<reference evidence="14" key="1">
    <citation type="journal article" date="2022" name="bioRxiv">
        <title>Sequencing and chromosome-scale assembly of the giantPleurodeles waltlgenome.</title>
        <authorList>
            <person name="Brown T."/>
            <person name="Elewa A."/>
            <person name="Iarovenko S."/>
            <person name="Subramanian E."/>
            <person name="Araus A.J."/>
            <person name="Petzold A."/>
            <person name="Susuki M."/>
            <person name="Suzuki K.-i.T."/>
            <person name="Hayashi T."/>
            <person name="Toyoda A."/>
            <person name="Oliveira C."/>
            <person name="Osipova E."/>
            <person name="Leigh N.D."/>
            <person name="Simon A."/>
            <person name="Yun M.H."/>
        </authorList>
    </citation>
    <scope>NUCLEOTIDE SEQUENCE</scope>
    <source>
        <strain evidence="14">20211129_DDA</strain>
        <tissue evidence="14">Liver</tissue>
    </source>
</reference>
<keyword evidence="10" id="KW-0539">Nucleus</keyword>
<keyword evidence="3" id="KW-0479">Metal-binding</keyword>
<keyword evidence="4" id="KW-0677">Repeat</keyword>
<dbReference type="FunFam" id="3.30.160.60:FF:001228">
    <property type="entry name" value="Zinc finger protein 236"/>
    <property type="match status" value="2"/>
</dbReference>
<evidence type="ECO:0000259" key="13">
    <source>
        <dbReference type="PROSITE" id="PS50157"/>
    </source>
</evidence>
<evidence type="ECO:0000256" key="6">
    <source>
        <dbReference type="ARBA" id="ARBA00022833"/>
    </source>
</evidence>
<dbReference type="SUPFAM" id="SSF57667">
    <property type="entry name" value="beta-beta-alpha zinc fingers"/>
    <property type="match status" value="3"/>
</dbReference>
<dbReference type="EMBL" id="JANPWB010000007">
    <property type="protein sequence ID" value="KAJ1168183.1"/>
    <property type="molecule type" value="Genomic_DNA"/>
</dbReference>
<dbReference type="Gene3D" id="3.30.160.60">
    <property type="entry name" value="Classic Zinc Finger"/>
    <property type="match status" value="4"/>
</dbReference>
<dbReference type="Proteomes" id="UP001066276">
    <property type="component" value="Chromosome 4_1"/>
</dbReference>
<feature type="domain" description="C2H2-type" evidence="13">
    <location>
        <begin position="397"/>
        <end position="424"/>
    </location>
</feature>
<evidence type="ECO:0000256" key="1">
    <source>
        <dbReference type="ARBA" id="ARBA00004123"/>
    </source>
</evidence>
<evidence type="ECO:0000256" key="9">
    <source>
        <dbReference type="ARBA" id="ARBA00023163"/>
    </source>
</evidence>
<dbReference type="GO" id="GO:0001228">
    <property type="term" value="F:DNA-binding transcription activator activity, RNA polymerase II-specific"/>
    <property type="evidence" value="ECO:0007669"/>
    <property type="project" value="TreeGrafter"/>
</dbReference>
<feature type="region of interest" description="Disordered" evidence="12">
    <location>
        <begin position="333"/>
        <end position="382"/>
    </location>
</feature>
<evidence type="ECO:0000313" key="14">
    <source>
        <dbReference type="EMBL" id="KAJ1168183.1"/>
    </source>
</evidence>
<feature type="domain" description="C2H2-type" evidence="13">
    <location>
        <begin position="312"/>
        <end position="339"/>
    </location>
</feature>
<evidence type="ECO:0000256" key="11">
    <source>
        <dbReference type="PROSITE-ProRule" id="PRU00042"/>
    </source>
</evidence>
<dbReference type="FunFam" id="3.30.160.60:FF:000512">
    <property type="entry name" value="zinc finger protein 197 isoform X1"/>
    <property type="match status" value="1"/>
</dbReference>
<keyword evidence="7" id="KW-0805">Transcription regulation</keyword>
<dbReference type="PROSITE" id="PS00028">
    <property type="entry name" value="ZINC_FINGER_C2H2_1"/>
    <property type="match status" value="4"/>
</dbReference>
<dbReference type="PANTHER" id="PTHR24393:SF100">
    <property type="entry name" value="ZINC FINGER PROTEIN-RELATED"/>
    <property type="match status" value="1"/>
</dbReference>
<organism evidence="14 15">
    <name type="scientific">Pleurodeles waltl</name>
    <name type="common">Iberian ribbed newt</name>
    <dbReference type="NCBI Taxonomy" id="8319"/>
    <lineage>
        <taxon>Eukaryota</taxon>
        <taxon>Metazoa</taxon>
        <taxon>Chordata</taxon>
        <taxon>Craniata</taxon>
        <taxon>Vertebrata</taxon>
        <taxon>Euteleostomi</taxon>
        <taxon>Amphibia</taxon>
        <taxon>Batrachia</taxon>
        <taxon>Caudata</taxon>
        <taxon>Salamandroidea</taxon>
        <taxon>Salamandridae</taxon>
        <taxon>Pleurodelinae</taxon>
        <taxon>Pleurodeles</taxon>
    </lineage>
</organism>
<evidence type="ECO:0000256" key="10">
    <source>
        <dbReference type="ARBA" id="ARBA00023242"/>
    </source>
</evidence>
<sequence>MKRLWLAARLRRAESGIIWKPCACDSVSSQGPSGVQGPSVRVQQDALPTNFPNRLQRRVEADGDVKPPVTLQEHQKDGHSHPIKTECETFISREEYVEKKVEKPESCTKGLEDNETPIIQSPKQEQISKRGSVPICAVNTQDQSPESGQSVTTRPNVMKQGAKKKSVKCISTEYGRSFCKPSALIKYQRTYIGDNSAAFIELGKYFKNFSSTDQKTHIDMKSSVCNENVLISPQVLEAHQQESTGKQEKLLPSASNETYVTKSVRLFPYDLFLQRHHKKHRKKQYTCTDCEKRFKDLSSLQRHGRKHTGKRYPCTECGKTYSRNSSLKRHKIVHAGNNPQRSTNCGTNVSSNSNIHEHQQTHDPGATNHHEKLSPTSESENRLTDQRIYTFNEKKPHACPVCGKGFSRALMLTNHHRIHTGEKPFSCSKCGRSFNQSSSLTRHQRIHVFNKETLTLREQEDNIELQNKESTNEGIPQKTTVSTNEVASTSKNISGLDTEATHVV</sequence>
<comment type="caution">
    <text evidence="14">The sequence shown here is derived from an EMBL/GenBank/DDBJ whole genome shotgun (WGS) entry which is preliminary data.</text>
</comment>
<evidence type="ECO:0000256" key="12">
    <source>
        <dbReference type="SAM" id="MobiDB-lite"/>
    </source>
</evidence>
<keyword evidence="5 11" id="KW-0863">Zinc-finger</keyword>
<evidence type="ECO:0000256" key="3">
    <source>
        <dbReference type="ARBA" id="ARBA00022723"/>
    </source>
</evidence>
<dbReference type="AlphaFoldDB" id="A0AAV7SVM9"/>
<keyword evidence="15" id="KW-1185">Reference proteome</keyword>
<dbReference type="GO" id="GO:0008270">
    <property type="term" value="F:zinc ion binding"/>
    <property type="evidence" value="ECO:0007669"/>
    <property type="project" value="UniProtKB-KW"/>
</dbReference>
<dbReference type="InterPro" id="IPR036236">
    <property type="entry name" value="Znf_C2H2_sf"/>
</dbReference>
<feature type="compositionally biased region" description="Polar residues" evidence="12">
    <location>
        <begin position="472"/>
        <end position="495"/>
    </location>
</feature>
<gene>
    <name evidence="14" type="ORF">NDU88_000132</name>
</gene>
<dbReference type="PANTHER" id="PTHR24393">
    <property type="entry name" value="ZINC FINGER PROTEIN"/>
    <property type="match status" value="1"/>
</dbReference>
<dbReference type="InterPro" id="IPR013087">
    <property type="entry name" value="Znf_C2H2_type"/>
</dbReference>
<comment type="similarity">
    <text evidence="2">Belongs to the krueppel C2H2-type zinc-finger protein family.</text>
</comment>
<protein>
    <recommendedName>
        <fullName evidence="13">C2H2-type domain-containing protein</fullName>
    </recommendedName>
</protein>
<evidence type="ECO:0000256" key="7">
    <source>
        <dbReference type="ARBA" id="ARBA00023015"/>
    </source>
</evidence>
<feature type="compositionally biased region" description="Basic and acidic residues" evidence="12">
    <location>
        <begin position="368"/>
        <end position="382"/>
    </location>
</feature>
<accession>A0AAV7SVM9</accession>
<keyword evidence="6" id="KW-0862">Zinc</keyword>
<name>A0AAV7SVM9_PLEWA</name>
<dbReference type="GO" id="GO:0005634">
    <property type="term" value="C:nucleus"/>
    <property type="evidence" value="ECO:0007669"/>
    <property type="project" value="UniProtKB-SubCell"/>
</dbReference>
<dbReference type="SMART" id="SM00355">
    <property type="entry name" value="ZnF_C2H2"/>
    <property type="match status" value="4"/>
</dbReference>
<feature type="domain" description="C2H2-type" evidence="13">
    <location>
        <begin position="285"/>
        <end position="312"/>
    </location>
</feature>
<feature type="compositionally biased region" description="Polar residues" evidence="12">
    <location>
        <begin position="337"/>
        <end position="354"/>
    </location>
</feature>
<evidence type="ECO:0000256" key="5">
    <source>
        <dbReference type="ARBA" id="ARBA00022771"/>
    </source>
</evidence>
<dbReference type="PROSITE" id="PS50157">
    <property type="entry name" value="ZINC_FINGER_C2H2_2"/>
    <property type="match status" value="4"/>
</dbReference>
<evidence type="ECO:0000256" key="8">
    <source>
        <dbReference type="ARBA" id="ARBA00023125"/>
    </source>
</evidence>
<keyword evidence="8" id="KW-0238">DNA-binding</keyword>
<feature type="region of interest" description="Disordered" evidence="12">
    <location>
        <begin position="464"/>
        <end position="504"/>
    </location>
</feature>
<feature type="domain" description="C2H2-type" evidence="13">
    <location>
        <begin position="425"/>
        <end position="452"/>
    </location>
</feature>
<dbReference type="FunFam" id="3.30.160.60:FF:000358">
    <property type="entry name" value="zinc finger protein 24"/>
    <property type="match status" value="1"/>
</dbReference>
<proteinExistence type="inferred from homology"/>
<dbReference type="Pfam" id="PF00096">
    <property type="entry name" value="zf-C2H2"/>
    <property type="match status" value="4"/>
</dbReference>
<evidence type="ECO:0000256" key="4">
    <source>
        <dbReference type="ARBA" id="ARBA00022737"/>
    </source>
</evidence>
<keyword evidence="9" id="KW-0804">Transcription</keyword>
<evidence type="ECO:0000256" key="2">
    <source>
        <dbReference type="ARBA" id="ARBA00006991"/>
    </source>
</evidence>
<dbReference type="GO" id="GO:0000978">
    <property type="term" value="F:RNA polymerase II cis-regulatory region sequence-specific DNA binding"/>
    <property type="evidence" value="ECO:0007669"/>
    <property type="project" value="TreeGrafter"/>
</dbReference>
<comment type="subcellular location">
    <subcellularLocation>
        <location evidence="1">Nucleus</location>
    </subcellularLocation>
</comment>
<evidence type="ECO:0000313" key="15">
    <source>
        <dbReference type="Proteomes" id="UP001066276"/>
    </source>
</evidence>